<evidence type="ECO:0000256" key="16">
    <source>
        <dbReference type="PROSITE-ProRule" id="PRU10141"/>
    </source>
</evidence>
<feature type="repeat" description="RCC1" evidence="15">
    <location>
        <begin position="490"/>
        <end position="541"/>
    </location>
</feature>
<dbReference type="PROSITE" id="PS50012">
    <property type="entry name" value="RCC1_3"/>
    <property type="match status" value="4"/>
</dbReference>
<dbReference type="PRINTS" id="PR00633">
    <property type="entry name" value="RCCNDNSATION"/>
</dbReference>
<accession>A0A182WWB4</accession>
<evidence type="ECO:0000256" key="3">
    <source>
        <dbReference type="ARBA" id="ARBA00010886"/>
    </source>
</evidence>
<evidence type="ECO:0000256" key="17">
    <source>
        <dbReference type="SAM" id="MobiDB-lite"/>
    </source>
</evidence>
<evidence type="ECO:0000313" key="19">
    <source>
        <dbReference type="EnsemblMetazoa" id="AQUA001820-PA"/>
    </source>
</evidence>
<feature type="region of interest" description="Disordered" evidence="17">
    <location>
        <begin position="713"/>
        <end position="734"/>
    </location>
</feature>
<evidence type="ECO:0000256" key="12">
    <source>
        <dbReference type="ARBA" id="ARBA00022777"/>
    </source>
</evidence>
<dbReference type="EC" id="2.7.11.1" evidence="4"/>
<reference evidence="19" key="1">
    <citation type="submission" date="2020-05" db="UniProtKB">
        <authorList>
            <consortium name="EnsemblMetazoa"/>
        </authorList>
    </citation>
    <scope>IDENTIFICATION</scope>
    <source>
        <strain evidence="19">SANGQUA</strain>
    </source>
</reference>
<evidence type="ECO:0000256" key="13">
    <source>
        <dbReference type="ARBA" id="ARBA00022840"/>
    </source>
</evidence>
<dbReference type="SUPFAM" id="SSF50985">
    <property type="entry name" value="RCC1/BLIP-II"/>
    <property type="match status" value="1"/>
</dbReference>
<dbReference type="Pfam" id="PF25390">
    <property type="entry name" value="WD40_RLD"/>
    <property type="match status" value="1"/>
</dbReference>
<keyword evidence="7" id="KW-0597">Phosphoprotein</keyword>
<evidence type="ECO:0000259" key="18">
    <source>
        <dbReference type="PROSITE" id="PS50011"/>
    </source>
</evidence>
<comment type="subcellular location">
    <subcellularLocation>
        <location evidence="2">Cytoplasm</location>
    </subcellularLocation>
</comment>
<keyword evidence="6" id="KW-0723">Serine/threonine-protein kinase</keyword>
<dbReference type="GO" id="GO:0005737">
    <property type="term" value="C:cytoplasm"/>
    <property type="evidence" value="ECO:0007669"/>
    <property type="project" value="UniProtKB-SubCell"/>
</dbReference>
<dbReference type="GO" id="GO:0005524">
    <property type="term" value="F:ATP binding"/>
    <property type="evidence" value="ECO:0007669"/>
    <property type="project" value="UniProtKB-UniRule"/>
</dbReference>
<dbReference type="GO" id="GO:0046872">
    <property type="term" value="F:metal ion binding"/>
    <property type="evidence" value="ECO:0007669"/>
    <property type="project" value="UniProtKB-KW"/>
</dbReference>
<keyword evidence="20" id="KW-1185">Reference proteome</keyword>
<evidence type="ECO:0000256" key="14">
    <source>
        <dbReference type="ARBA" id="ARBA00022842"/>
    </source>
</evidence>
<keyword evidence="13 16" id="KW-0067">ATP-binding</keyword>
<feature type="binding site" evidence="16">
    <location>
        <position position="97"/>
    </location>
    <ligand>
        <name>ATP</name>
        <dbReference type="ChEBI" id="CHEBI:30616"/>
    </ligand>
</feature>
<sequence length="799" mass="87086">MELKEIRPAFSQKPKHGPTQTTGEMSVLSRFQNLTLLGPNPSPRQTLGSVAPREGTAGPQHVLDLTGYRKVRSVGQGSFGVAVLYERQSDGQQVVMKQIALGNLAKPEREMAMNEVEVFSKLHHPNIIAYVGSSVRGDVLLIEMEYADGGTLAQMLAVRSQSEPLPERFVLNIFEQLASALSYMHSQNILHRDLKTANVFLHGKGTVKVGDFGISKIMNSNVHAQTVLGTPYYFSPEMCEGKEYDEKSDVWALGCIIGEMCCLKKAFTASNLSELVGKIMTAEYVPLPGCYSDSLRHVLGLMFQIEPIARPSASELLQYWIPLIYKNLGSAEGFQFEAHHSRPKQPELLLKVESMVHDDRATAKSYADGSTARVGTDLNQNHPIERTVLYQLHSFGSSSSLAPLHLPPTIKIMQVATRGQHFVAVLEGNYADSIMDGTVYSWGEGDKGQLGHDALETWHHIPMRIDAIRSRRIVSAAVGDGFSIFRTASGLLLACGDNSNGCLGQGNRASLLVPKQIAKLEHIPIVQVSSGTTHVLALTEGGIVYSWGCSDNGALALGKRIHVALEPERIILPQLVQNVREVYAGPDCTILITTQGDCYCCGSNAGNRLGLGRKVASTATLRMVHLDAAKRPKIVAVSVADTHAAFLIEGGFLVMLGDNSGGQRGAGHKFELAQPSIVRQLQSRYVVNVKCNHSYTVATTDDNCVVHWGTRTGTPDSAEDCSESRAGSNNEQRPSLATVANSTTALANILTSLYKQETILEPVDVLAVAQMRQERRHYPSEQIQIGKNIHFDMSADNQI</sequence>
<feature type="domain" description="Protein kinase" evidence="18">
    <location>
        <begin position="68"/>
        <end position="324"/>
    </location>
</feature>
<keyword evidence="8" id="KW-0808">Transferase</keyword>
<dbReference type="VEuPathDB" id="VectorBase:AQUA017844"/>
<proteinExistence type="inferred from homology"/>
<keyword evidence="5" id="KW-0963">Cytoplasm</keyword>
<protein>
    <recommendedName>
        <fullName evidence="4">non-specific serine/threonine protein kinase</fullName>
        <ecNumber evidence="4">2.7.11.1</ecNumber>
    </recommendedName>
</protein>
<dbReference type="FunFam" id="1.10.510.10:FF:000602">
    <property type="entry name" value="serine/threonine-protein kinase Nek9"/>
    <property type="match status" value="1"/>
</dbReference>
<dbReference type="Proteomes" id="UP000076407">
    <property type="component" value="Unassembled WGS sequence"/>
</dbReference>
<dbReference type="PROSITE" id="PS50011">
    <property type="entry name" value="PROTEIN_KINASE_DOM"/>
    <property type="match status" value="1"/>
</dbReference>
<dbReference type="PROSITE" id="PS00107">
    <property type="entry name" value="PROTEIN_KINASE_ATP"/>
    <property type="match status" value="1"/>
</dbReference>
<feature type="repeat" description="RCC1" evidence="15">
    <location>
        <begin position="651"/>
        <end position="702"/>
    </location>
</feature>
<evidence type="ECO:0000256" key="1">
    <source>
        <dbReference type="ARBA" id="ARBA00001946"/>
    </source>
</evidence>
<dbReference type="GO" id="GO:0004674">
    <property type="term" value="F:protein serine/threonine kinase activity"/>
    <property type="evidence" value="ECO:0007669"/>
    <property type="project" value="UniProtKB-KW"/>
</dbReference>
<dbReference type="Gene3D" id="1.10.510.10">
    <property type="entry name" value="Transferase(Phosphotransferase) domain 1"/>
    <property type="match status" value="1"/>
</dbReference>
<evidence type="ECO:0000256" key="4">
    <source>
        <dbReference type="ARBA" id="ARBA00012513"/>
    </source>
</evidence>
<dbReference type="InterPro" id="IPR011009">
    <property type="entry name" value="Kinase-like_dom_sf"/>
</dbReference>
<feature type="compositionally biased region" description="Polar residues" evidence="17">
    <location>
        <begin position="725"/>
        <end position="734"/>
    </location>
</feature>
<dbReference type="InterPro" id="IPR009091">
    <property type="entry name" value="RCC1/BLIP-II"/>
</dbReference>
<dbReference type="EnsemblMetazoa" id="AQUA001820-RA">
    <property type="protein sequence ID" value="AQUA001820-PA"/>
    <property type="gene ID" value="AQUA001820"/>
</dbReference>
<dbReference type="AlphaFoldDB" id="A0A182WWB4"/>
<evidence type="ECO:0000256" key="7">
    <source>
        <dbReference type="ARBA" id="ARBA00022553"/>
    </source>
</evidence>
<feature type="region of interest" description="Disordered" evidence="17">
    <location>
        <begin position="1"/>
        <end position="22"/>
    </location>
</feature>
<evidence type="ECO:0000256" key="11">
    <source>
        <dbReference type="ARBA" id="ARBA00022741"/>
    </source>
</evidence>
<dbReference type="SUPFAM" id="SSF56112">
    <property type="entry name" value="Protein kinase-like (PK-like)"/>
    <property type="match status" value="1"/>
</dbReference>
<evidence type="ECO:0000256" key="2">
    <source>
        <dbReference type="ARBA" id="ARBA00004496"/>
    </source>
</evidence>
<evidence type="ECO:0000313" key="20">
    <source>
        <dbReference type="Proteomes" id="UP000076407"/>
    </source>
</evidence>
<dbReference type="Gene3D" id="2.130.10.30">
    <property type="entry name" value="Regulator of chromosome condensation 1/beta-lactamase-inhibitor protein II"/>
    <property type="match status" value="1"/>
</dbReference>
<dbReference type="CDD" id="cd08215">
    <property type="entry name" value="STKc_Nek"/>
    <property type="match status" value="1"/>
</dbReference>
<organism evidence="19 20">
    <name type="scientific">Anopheles quadriannulatus</name>
    <name type="common">Mosquito</name>
    <dbReference type="NCBI Taxonomy" id="34691"/>
    <lineage>
        <taxon>Eukaryota</taxon>
        <taxon>Metazoa</taxon>
        <taxon>Ecdysozoa</taxon>
        <taxon>Arthropoda</taxon>
        <taxon>Hexapoda</taxon>
        <taxon>Insecta</taxon>
        <taxon>Pterygota</taxon>
        <taxon>Neoptera</taxon>
        <taxon>Endopterygota</taxon>
        <taxon>Diptera</taxon>
        <taxon>Nematocera</taxon>
        <taxon>Culicoidea</taxon>
        <taxon>Culicidae</taxon>
        <taxon>Anophelinae</taxon>
        <taxon>Anopheles</taxon>
    </lineage>
</organism>
<evidence type="ECO:0000256" key="8">
    <source>
        <dbReference type="ARBA" id="ARBA00022679"/>
    </source>
</evidence>
<evidence type="ECO:0000256" key="10">
    <source>
        <dbReference type="ARBA" id="ARBA00022737"/>
    </source>
</evidence>
<evidence type="ECO:0000256" key="5">
    <source>
        <dbReference type="ARBA" id="ARBA00022490"/>
    </source>
</evidence>
<evidence type="ECO:0000256" key="6">
    <source>
        <dbReference type="ARBA" id="ARBA00022527"/>
    </source>
</evidence>
<feature type="repeat" description="RCC1" evidence="15">
    <location>
        <begin position="542"/>
        <end position="595"/>
    </location>
</feature>
<dbReference type="InterPro" id="IPR051997">
    <property type="entry name" value="STK_NEK"/>
</dbReference>
<keyword evidence="11 16" id="KW-0547">Nucleotide-binding</keyword>
<keyword evidence="9" id="KW-0479">Metal-binding</keyword>
<feature type="repeat" description="RCC1" evidence="15">
    <location>
        <begin position="437"/>
        <end position="489"/>
    </location>
</feature>
<evidence type="ECO:0000256" key="9">
    <source>
        <dbReference type="ARBA" id="ARBA00022723"/>
    </source>
</evidence>
<dbReference type="STRING" id="34691.A0A182WWB4"/>
<dbReference type="PANTHER" id="PTHR44535">
    <property type="entry name" value="PROTEIN CBG16200"/>
    <property type="match status" value="1"/>
</dbReference>
<dbReference type="PROSITE" id="PS00108">
    <property type="entry name" value="PROTEIN_KINASE_ST"/>
    <property type="match status" value="1"/>
</dbReference>
<dbReference type="InterPro" id="IPR000719">
    <property type="entry name" value="Prot_kinase_dom"/>
</dbReference>
<dbReference type="InterPro" id="IPR000408">
    <property type="entry name" value="Reg_chr_condens"/>
</dbReference>
<keyword evidence="10" id="KW-0677">Repeat</keyword>
<evidence type="ECO:0000256" key="15">
    <source>
        <dbReference type="PROSITE-ProRule" id="PRU00235"/>
    </source>
</evidence>
<comment type="cofactor">
    <cofactor evidence="1">
        <name>Mg(2+)</name>
        <dbReference type="ChEBI" id="CHEBI:18420"/>
    </cofactor>
</comment>
<dbReference type="InterPro" id="IPR058923">
    <property type="entry name" value="RCC1-like_dom"/>
</dbReference>
<dbReference type="FunFam" id="3.30.200.20:FF:000097">
    <property type="entry name" value="Probable serine/threonine-protein kinase nek1"/>
    <property type="match status" value="1"/>
</dbReference>
<comment type="similarity">
    <text evidence="3">Belongs to the protein kinase superfamily. NEK Ser/Thr protein kinase family. NIMA subfamily.</text>
</comment>
<dbReference type="InterPro" id="IPR008271">
    <property type="entry name" value="Ser/Thr_kinase_AS"/>
</dbReference>
<keyword evidence="14" id="KW-0460">Magnesium</keyword>
<dbReference type="SMART" id="SM00220">
    <property type="entry name" value="S_TKc"/>
    <property type="match status" value="1"/>
</dbReference>
<dbReference type="InterPro" id="IPR017441">
    <property type="entry name" value="Protein_kinase_ATP_BS"/>
</dbReference>
<dbReference type="Pfam" id="PF00069">
    <property type="entry name" value="Pkinase"/>
    <property type="match status" value="1"/>
</dbReference>
<dbReference type="PANTHER" id="PTHR44535:SF5">
    <property type="entry name" value="PROTEIN KINASE DOMAIN-CONTAINING PROTEIN"/>
    <property type="match status" value="1"/>
</dbReference>
<name>A0A182WWB4_ANOQN</name>
<feature type="region of interest" description="Disordered" evidence="17">
    <location>
        <begin position="38"/>
        <end position="58"/>
    </location>
</feature>
<dbReference type="Gene3D" id="3.30.200.20">
    <property type="entry name" value="Phosphorylase Kinase, domain 1"/>
    <property type="match status" value="1"/>
</dbReference>
<keyword evidence="12" id="KW-0418">Kinase</keyword>